<organism evidence="6 7">
    <name type="scientific">Tetraodon nigroviridis</name>
    <name type="common">Spotted green pufferfish</name>
    <name type="synonym">Chelonodon nigroviridis</name>
    <dbReference type="NCBI Taxonomy" id="99883"/>
    <lineage>
        <taxon>Eukaryota</taxon>
        <taxon>Metazoa</taxon>
        <taxon>Chordata</taxon>
        <taxon>Craniata</taxon>
        <taxon>Vertebrata</taxon>
        <taxon>Euteleostomi</taxon>
        <taxon>Actinopterygii</taxon>
        <taxon>Neopterygii</taxon>
        <taxon>Teleostei</taxon>
        <taxon>Neoteleostei</taxon>
        <taxon>Acanthomorphata</taxon>
        <taxon>Eupercaria</taxon>
        <taxon>Tetraodontiformes</taxon>
        <taxon>Tetradontoidea</taxon>
        <taxon>Tetraodontidae</taxon>
        <taxon>Tetraodon</taxon>
    </lineage>
</organism>
<evidence type="ECO:0000256" key="4">
    <source>
        <dbReference type="SAM" id="SignalP"/>
    </source>
</evidence>
<feature type="disulfide bond" evidence="3">
    <location>
        <begin position="202"/>
        <end position="220"/>
    </location>
</feature>
<dbReference type="Gene3D" id="3.40.33.10">
    <property type="entry name" value="CAP"/>
    <property type="match status" value="1"/>
</dbReference>
<feature type="chain" id="PRO_5003581297" description="ShKT domain-containing protein" evidence="4">
    <location>
        <begin position="20"/>
        <end position="231"/>
    </location>
</feature>
<dbReference type="PROSITE" id="PS01010">
    <property type="entry name" value="CRISP_2"/>
    <property type="match status" value="1"/>
</dbReference>
<dbReference type="InterPro" id="IPR035940">
    <property type="entry name" value="CAP_sf"/>
</dbReference>
<sequence length="231" mass="25367">SFCFFMCLSTAGLLDLSKGWTGICTENTTVQAEIADVHNAFRRAVQPAAADMLRMTYDQDVAAVAQAWLSKCLLRHGPPAARMLNGYELGENLFYSSSPYSWTQVISAWHGEVANFLYPNTSANGGSIGHYTQIVWNTAYKVGCGVALCSNVYFYGCHYYRAGNFKGWIPYTNGSSCASCPNNCEDKLCTNPCLVINHFLNCATLKAWFGCSNRLVSAWCPASCQCSTEII</sequence>
<dbReference type="GO" id="GO:0005576">
    <property type="term" value="C:extracellular region"/>
    <property type="evidence" value="ECO:0007669"/>
    <property type="project" value="InterPro"/>
</dbReference>
<dbReference type="Pfam" id="PF08562">
    <property type="entry name" value="Crisp"/>
    <property type="match status" value="1"/>
</dbReference>
<evidence type="ECO:0000259" key="5">
    <source>
        <dbReference type="PROSITE" id="PS51670"/>
    </source>
</evidence>
<dbReference type="AlphaFoldDB" id="H3C1H1"/>
<dbReference type="InterPro" id="IPR002413">
    <property type="entry name" value="V5_allergen-like"/>
</dbReference>
<dbReference type="InterPro" id="IPR014044">
    <property type="entry name" value="CAP_dom"/>
</dbReference>
<dbReference type="PRINTS" id="PR00838">
    <property type="entry name" value="V5ALLERGEN"/>
</dbReference>
<evidence type="ECO:0000256" key="1">
    <source>
        <dbReference type="ARBA" id="ARBA00009923"/>
    </source>
</evidence>
<dbReference type="Proteomes" id="UP000007303">
    <property type="component" value="Unassembled WGS sequence"/>
</dbReference>
<feature type="domain" description="ShKT" evidence="5">
    <location>
        <begin position="193"/>
        <end position="226"/>
    </location>
</feature>
<evidence type="ECO:0000313" key="6">
    <source>
        <dbReference type="Ensembl" id="ENSTNIP00000002087.1"/>
    </source>
</evidence>
<dbReference type="OMA" id="IWNSSYK"/>
<comment type="caution">
    <text evidence="3">Lacks conserved residue(s) required for the propagation of feature annotation.</text>
</comment>
<feature type="signal peptide" evidence="4">
    <location>
        <begin position="1"/>
        <end position="19"/>
    </location>
</feature>
<dbReference type="SUPFAM" id="SSF57546">
    <property type="entry name" value="Crisp domain-like"/>
    <property type="match status" value="1"/>
</dbReference>
<dbReference type="InterPro" id="IPR013871">
    <property type="entry name" value="Cysteine_rich_secretory"/>
</dbReference>
<reference evidence="6" key="2">
    <citation type="submission" date="2025-08" db="UniProtKB">
        <authorList>
            <consortium name="Ensembl"/>
        </authorList>
    </citation>
    <scope>IDENTIFICATION</scope>
</reference>
<dbReference type="FunFam" id="3.40.33.10:FF:000005">
    <property type="entry name" value="Cysteine-rich secretory protein 2"/>
    <property type="match status" value="1"/>
</dbReference>
<dbReference type="Pfam" id="PF00188">
    <property type="entry name" value="CAP"/>
    <property type="match status" value="1"/>
</dbReference>
<evidence type="ECO:0000256" key="3">
    <source>
        <dbReference type="PROSITE-ProRule" id="PRU01005"/>
    </source>
</evidence>
<proteinExistence type="inferred from homology"/>
<dbReference type="Gene3D" id="1.10.10.740">
    <property type="entry name" value="Crisp domain"/>
    <property type="match status" value="1"/>
</dbReference>
<accession>H3C1H1</accession>
<dbReference type="InParanoid" id="H3C1H1"/>
<keyword evidence="7" id="KW-1185">Reference proteome</keyword>
<protein>
    <recommendedName>
        <fullName evidence="5">ShKT domain-containing protein</fullName>
    </recommendedName>
</protein>
<name>H3C1H1_TETNG</name>
<reference evidence="6" key="3">
    <citation type="submission" date="2025-09" db="UniProtKB">
        <authorList>
            <consortium name="Ensembl"/>
        </authorList>
    </citation>
    <scope>IDENTIFICATION</scope>
</reference>
<feature type="disulfide bond" evidence="3">
    <location>
        <begin position="211"/>
        <end position="224"/>
    </location>
</feature>
<dbReference type="InterPro" id="IPR018244">
    <property type="entry name" value="Allrgn_V5/Tpx1_CS"/>
</dbReference>
<dbReference type="InterPro" id="IPR001283">
    <property type="entry name" value="CRISP-related"/>
</dbReference>
<dbReference type="STRING" id="99883.ENSTNIP00000002087"/>
<reference evidence="7" key="1">
    <citation type="journal article" date="2004" name="Nature">
        <title>Genome duplication in the teleost fish Tetraodon nigroviridis reveals the early vertebrate proto-karyotype.</title>
        <authorList>
            <person name="Jaillon O."/>
            <person name="Aury J.-M."/>
            <person name="Brunet F."/>
            <person name="Petit J.-L."/>
            <person name="Stange-Thomann N."/>
            <person name="Mauceli E."/>
            <person name="Bouneau L."/>
            <person name="Fischer C."/>
            <person name="Ozouf-Costaz C."/>
            <person name="Bernot A."/>
            <person name="Nicaud S."/>
            <person name="Jaffe D."/>
            <person name="Fisher S."/>
            <person name="Lutfalla G."/>
            <person name="Dossat C."/>
            <person name="Segurens B."/>
            <person name="Dasilva C."/>
            <person name="Salanoubat M."/>
            <person name="Levy M."/>
            <person name="Boudet N."/>
            <person name="Castellano S."/>
            <person name="Anthouard V."/>
            <person name="Jubin C."/>
            <person name="Castelli V."/>
            <person name="Katinka M."/>
            <person name="Vacherie B."/>
            <person name="Biemont C."/>
            <person name="Skalli Z."/>
            <person name="Cattolico L."/>
            <person name="Poulain J."/>
            <person name="De Berardinis V."/>
            <person name="Cruaud C."/>
            <person name="Duprat S."/>
            <person name="Brottier P."/>
            <person name="Coutanceau J.-P."/>
            <person name="Gouzy J."/>
            <person name="Parra G."/>
            <person name="Lardier G."/>
            <person name="Chapple C."/>
            <person name="McKernan K.J."/>
            <person name="McEwan P."/>
            <person name="Bosak S."/>
            <person name="Kellis M."/>
            <person name="Volff J.-N."/>
            <person name="Guigo R."/>
            <person name="Zody M.C."/>
            <person name="Mesirov J."/>
            <person name="Lindblad-Toh K."/>
            <person name="Birren B."/>
            <person name="Nusbaum C."/>
            <person name="Kahn D."/>
            <person name="Robinson-Rechavi M."/>
            <person name="Laudet V."/>
            <person name="Schachter V."/>
            <person name="Quetier F."/>
            <person name="Saurin W."/>
            <person name="Scarpelli C."/>
            <person name="Wincker P."/>
            <person name="Lander E.S."/>
            <person name="Weissenbach J."/>
            <person name="Roest Crollius H."/>
        </authorList>
    </citation>
    <scope>NUCLEOTIDE SEQUENCE [LARGE SCALE GENOMIC DNA]</scope>
</reference>
<dbReference type="HOGENOM" id="CLU_035730_2_1_1"/>
<dbReference type="PRINTS" id="PR00837">
    <property type="entry name" value="V5TPXLIKE"/>
</dbReference>
<dbReference type="SMART" id="SM00198">
    <property type="entry name" value="SCP"/>
    <property type="match status" value="1"/>
</dbReference>
<dbReference type="PROSITE" id="PS51670">
    <property type="entry name" value="SHKT"/>
    <property type="match status" value="1"/>
</dbReference>
<evidence type="ECO:0000256" key="2">
    <source>
        <dbReference type="ARBA" id="ARBA00023157"/>
    </source>
</evidence>
<dbReference type="PANTHER" id="PTHR10334">
    <property type="entry name" value="CYSTEINE-RICH SECRETORY PROTEIN-RELATED"/>
    <property type="match status" value="1"/>
</dbReference>
<dbReference type="SUPFAM" id="SSF55797">
    <property type="entry name" value="PR-1-like"/>
    <property type="match status" value="1"/>
</dbReference>
<evidence type="ECO:0000313" key="7">
    <source>
        <dbReference type="Proteomes" id="UP000007303"/>
    </source>
</evidence>
<comment type="similarity">
    <text evidence="1">Belongs to the CRISP family.</text>
</comment>
<keyword evidence="4" id="KW-0732">Signal</keyword>
<dbReference type="InterPro" id="IPR042076">
    <property type="entry name" value="Crisp-like_dom"/>
</dbReference>
<dbReference type="GeneTree" id="ENSGT00940000156439"/>
<dbReference type="InterPro" id="IPR003582">
    <property type="entry name" value="ShKT_dom"/>
</dbReference>
<keyword evidence="2 3" id="KW-1015">Disulfide bond</keyword>
<dbReference type="Ensembl" id="ENSTNIT00000001856.1">
    <property type="protein sequence ID" value="ENSTNIP00000002087.1"/>
    <property type="gene ID" value="ENSTNIG00000001684.1"/>
</dbReference>